<keyword evidence="10" id="KW-1185">Reference proteome</keyword>
<evidence type="ECO:0000256" key="6">
    <source>
        <dbReference type="ARBA" id="ARBA00023136"/>
    </source>
</evidence>
<dbReference type="OrthoDB" id="2156306at2"/>
<dbReference type="InterPro" id="IPR036259">
    <property type="entry name" value="MFS_trans_sf"/>
</dbReference>
<comment type="subcellular location">
    <subcellularLocation>
        <location evidence="1">Cell membrane</location>
        <topology evidence="1">Multi-pass membrane protein</topology>
    </subcellularLocation>
</comment>
<evidence type="ECO:0000313" key="10">
    <source>
        <dbReference type="Proteomes" id="UP000028549"/>
    </source>
</evidence>
<sequence length="408" mass="44433">MNAWKVPSLLISGIGISNLGSWIYLIAINLSILNLTGSAAAVAGLYIIRPIAMLMTNTWAGSVIDRMDKKKLMIYTDVFRGGMVAVIPFLDSLWFIYLAVLLINMAGSFFGPSSSVYITKMIPSEKRKRFNSIMGMASSGAFLTGPAVAGFLIMHFGTDICIFINAVSFIACGFILFFLPELEEEPYQSNKRGRFQTIVDDWRTVFQFGKKASYFMAVYVFFQAAMLIGFALDSQEATFIKQHLELTDQDYGIIVSLTGLGALAGAAASAALASKMKLGFYMGTGMLMTSVGYLFFYSSNGFMTATLSFVFLGFFMAFANSGYATFFQLNVPVSIMGRFGSAADMLQGIVQIILTLLLGLAAEWFTLQTVCLVFSGASVLFAAGLLVAVMMPSKASYFDEKSSRTINA</sequence>
<dbReference type="PANTHER" id="PTHR43266:SF7">
    <property type="entry name" value="TRANSPORTER, PUTATIVE-RELATED"/>
    <property type="match status" value="1"/>
</dbReference>
<feature type="transmembrane region" description="Helical" evidence="7">
    <location>
        <begin position="130"/>
        <end position="156"/>
    </location>
</feature>
<dbReference type="InterPro" id="IPR022324">
    <property type="entry name" value="Bacilysin_exporter_BacE_put"/>
</dbReference>
<evidence type="ECO:0000256" key="4">
    <source>
        <dbReference type="ARBA" id="ARBA00022692"/>
    </source>
</evidence>
<organism evidence="9 10">
    <name type="scientific">Metabacillus indicus</name>
    <name type="common">Bacillus indicus</name>
    <dbReference type="NCBI Taxonomy" id="246786"/>
    <lineage>
        <taxon>Bacteria</taxon>
        <taxon>Bacillati</taxon>
        <taxon>Bacillota</taxon>
        <taxon>Bacilli</taxon>
        <taxon>Bacillales</taxon>
        <taxon>Bacillaceae</taxon>
        <taxon>Metabacillus</taxon>
    </lineage>
</organism>
<evidence type="ECO:0000256" key="1">
    <source>
        <dbReference type="ARBA" id="ARBA00004651"/>
    </source>
</evidence>
<dbReference type="GO" id="GO:0022857">
    <property type="term" value="F:transmembrane transporter activity"/>
    <property type="evidence" value="ECO:0007669"/>
    <property type="project" value="InterPro"/>
</dbReference>
<dbReference type="GO" id="GO:0005886">
    <property type="term" value="C:plasma membrane"/>
    <property type="evidence" value="ECO:0007669"/>
    <property type="project" value="UniProtKB-SubCell"/>
</dbReference>
<evidence type="ECO:0000256" key="3">
    <source>
        <dbReference type="ARBA" id="ARBA00022475"/>
    </source>
</evidence>
<dbReference type="RefSeq" id="WP_029565960.1">
    <property type="nucleotide sequence ID" value="NZ_JNVC02000004.1"/>
</dbReference>
<feature type="transmembrane region" description="Helical" evidence="7">
    <location>
        <begin position="302"/>
        <end position="327"/>
    </location>
</feature>
<protein>
    <submittedName>
        <fullName evidence="9">Permease</fullName>
    </submittedName>
</protein>
<accession>A0A084GZZ2</accession>
<feature type="transmembrane region" description="Helical" evidence="7">
    <location>
        <begin position="251"/>
        <end position="271"/>
    </location>
</feature>
<dbReference type="PANTHER" id="PTHR43266">
    <property type="entry name" value="MACROLIDE-EFFLUX PROTEIN"/>
    <property type="match status" value="1"/>
</dbReference>
<dbReference type="Pfam" id="PF07690">
    <property type="entry name" value="MFS_1"/>
    <property type="match status" value="1"/>
</dbReference>
<dbReference type="InterPro" id="IPR020846">
    <property type="entry name" value="MFS_dom"/>
</dbReference>
<feature type="transmembrane region" description="Helical" evidence="7">
    <location>
        <begin position="278"/>
        <end position="296"/>
    </location>
</feature>
<feature type="transmembrane region" description="Helical" evidence="7">
    <location>
        <begin position="372"/>
        <end position="391"/>
    </location>
</feature>
<name>A0A084GZZ2_METID</name>
<keyword evidence="2" id="KW-0813">Transport</keyword>
<comment type="caution">
    <text evidence="9">The sequence shown here is derived from an EMBL/GenBank/DDBJ whole genome shotgun (WGS) entry which is preliminary data.</text>
</comment>
<keyword evidence="5 7" id="KW-1133">Transmembrane helix</keyword>
<gene>
    <name evidence="9" type="ORF">GS18_0208720</name>
</gene>
<evidence type="ECO:0000313" key="9">
    <source>
        <dbReference type="EMBL" id="KEZ52904.1"/>
    </source>
</evidence>
<evidence type="ECO:0000256" key="7">
    <source>
        <dbReference type="SAM" id="Phobius"/>
    </source>
</evidence>
<dbReference type="Proteomes" id="UP000028549">
    <property type="component" value="Unassembled WGS sequence"/>
</dbReference>
<reference evidence="9 10" key="1">
    <citation type="journal article" date="2005" name="Int. J. Syst. Evol. Microbiol.">
        <title>Bacillus cibi sp. nov., isolated from jeotgal, a traditional Korean fermented seafood.</title>
        <authorList>
            <person name="Yoon J.H."/>
            <person name="Lee C.H."/>
            <person name="Oh T.K."/>
        </authorList>
    </citation>
    <scope>NUCLEOTIDE SEQUENCE [LARGE SCALE GENOMIC DNA]</scope>
    <source>
        <strain evidence="9 10">DSM 16189</strain>
    </source>
</reference>
<feature type="transmembrane region" description="Helical" evidence="7">
    <location>
        <begin position="348"/>
        <end position="366"/>
    </location>
</feature>
<dbReference type="CDD" id="cd06173">
    <property type="entry name" value="MFS_MefA_like"/>
    <property type="match status" value="1"/>
</dbReference>
<dbReference type="EMBL" id="JNVC02000004">
    <property type="protein sequence ID" value="KEZ52904.1"/>
    <property type="molecule type" value="Genomic_DNA"/>
</dbReference>
<keyword evidence="4 7" id="KW-0812">Transmembrane</keyword>
<feature type="transmembrane region" description="Helical" evidence="7">
    <location>
        <begin position="212"/>
        <end position="231"/>
    </location>
</feature>
<dbReference type="InterPro" id="IPR011701">
    <property type="entry name" value="MFS"/>
</dbReference>
<feature type="transmembrane region" description="Helical" evidence="7">
    <location>
        <begin position="162"/>
        <end position="182"/>
    </location>
</feature>
<dbReference type="PRINTS" id="PR01988">
    <property type="entry name" value="EXPORTERBACE"/>
</dbReference>
<proteinExistence type="predicted"/>
<keyword evidence="3" id="KW-1003">Cell membrane</keyword>
<evidence type="ECO:0000256" key="5">
    <source>
        <dbReference type="ARBA" id="ARBA00022989"/>
    </source>
</evidence>
<dbReference type="PROSITE" id="PS50850">
    <property type="entry name" value="MFS"/>
    <property type="match status" value="1"/>
</dbReference>
<dbReference type="AlphaFoldDB" id="A0A084GZZ2"/>
<dbReference type="SUPFAM" id="SSF103473">
    <property type="entry name" value="MFS general substrate transporter"/>
    <property type="match status" value="1"/>
</dbReference>
<keyword evidence="6 7" id="KW-0472">Membrane</keyword>
<dbReference type="Gene3D" id="1.20.1250.20">
    <property type="entry name" value="MFS general substrate transporter like domains"/>
    <property type="match status" value="1"/>
</dbReference>
<evidence type="ECO:0000256" key="2">
    <source>
        <dbReference type="ARBA" id="ARBA00022448"/>
    </source>
</evidence>
<dbReference type="STRING" id="246786.GS18_0208720"/>
<evidence type="ECO:0000259" key="8">
    <source>
        <dbReference type="PROSITE" id="PS50850"/>
    </source>
</evidence>
<feature type="domain" description="Major facilitator superfamily (MFS) profile" evidence="8">
    <location>
        <begin position="6"/>
        <end position="396"/>
    </location>
</feature>